<evidence type="ECO:0000313" key="7">
    <source>
        <dbReference type="Proteomes" id="UP000281547"/>
    </source>
</evidence>
<dbReference type="PANTHER" id="PTHR43401">
    <property type="entry name" value="L-THREONINE 3-DEHYDROGENASE"/>
    <property type="match status" value="1"/>
</dbReference>
<dbReference type="InterPro" id="IPR013149">
    <property type="entry name" value="ADH-like_C"/>
</dbReference>
<comment type="cofactor">
    <cofactor evidence="4">
        <name>Zn(2+)</name>
        <dbReference type="ChEBI" id="CHEBI:29105"/>
    </cofactor>
</comment>
<keyword evidence="1 4" id="KW-0479">Metal-binding</keyword>
<keyword evidence="2 4" id="KW-0862">Zinc</keyword>
<dbReference type="SMART" id="SM00829">
    <property type="entry name" value="PKS_ER"/>
    <property type="match status" value="1"/>
</dbReference>
<dbReference type="SUPFAM" id="SSF51735">
    <property type="entry name" value="NAD(P)-binding Rossmann-fold domains"/>
    <property type="match status" value="1"/>
</dbReference>
<evidence type="ECO:0000256" key="1">
    <source>
        <dbReference type="ARBA" id="ARBA00022723"/>
    </source>
</evidence>
<reference evidence="6 7" key="1">
    <citation type="journal article" date="2016" name="Int. J. Syst. Evol. Microbiol.">
        <title>Arsenicitalea aurantiaca gen. nov., sp. nov., a new member of the family Hyphomicrobiaceae, isolated from high-arsenic sediment.</title>
        <authorList>
            <person name="Mu Y."/>
            <person name="Zhou L."/>
            <person name="Zeng X.C."/>
            <person name="Liu L."/>
            <person name="Pan Y."/>
            <person name="Chen X."/>
            <person name="Wang J."/>
            <person name="Li S."/>
            <person name="Li W.J."/>
            <person name="Wang Y."/>
        </authorList>
    </citation>
    <scope>NUCLEOTIDE SEQUENCE [LARGE SCALE GENOMIC DNA]</scope>
    <source>
        <strain evidence="6 7">42-50</strain>
    </source>
</reference>
<accession>A0A433X5F9</accession>
<dbReference type="EMBL" id="RZNJ01000005">
    <property type="protein sequence ID" value="RUT29281.1"/>
    <property type="molecule type" value="Genomic_DNA"/>
</dbReference>
<dbReference type="InterPro" id="IPR011032">
    <property type="entry name" value="GroES-like_sf"/>
</dbReference>
<dbReference type="SUPFAM" id="SSF50129">
    <property type="entry name" value="GroES-like"/>
    <property type="match status" value="1"/>
</dbReference>
<dbReference type="OrthoDB" id="9777681at2"/>
<dbReference type="PROSITE" id="PS00059">
    <property type="entry name" value="ADH_ZINC"/>
    <property type="match status" value="1"/>
</dbReference>
<comment type="similarity">
    <text evidence="4">Belongs to the zinc-containing alcohol dehydrogenase family.</text>
</comment>
<evidence type="ECO:0000313" key="6">
    <source>
        <dbReference type="EMBL" id="RUT29281.1"/>
    </source>
</evidence>
<dbReference type="Pfam" id="PF00107">
    <property type="entry name" value="ADH_zinc_N"/>
    <property type="match status" value="1"/>
</dbReference>
<dbReference type="PANTHER" id="PTHR43401:SF2">
    <property type="entry name" value="L-THREONINE 3-DEHYDROGENASE"/>
    <property type="match status" value="1"/>
</dbReference>
<feature type="domain" description="Enoyl reductase (ER)" evidence="5">
    <location>
        <begin position="8"/>
        <end position="334"/>
    </location>
</feature>
<dbReference type="AlphaFoldDB" id="A0A433X5F9"/>
<dbReference type="InterPro" id="IPR002328">
    <property type="entry name" value="ADH_Zn_CS"/>
</dbReference>
<keyword evidence="7" id="KW-1185">Reference proteome</keyword>
<proteinExistence type="inferred from homology"/>
<dbReference type="RefSeq" id="WP_127189271.1">
    <property type="nucleotide sequence ID" value="NZ_RZNJ01000005.1"/>
</dbReference>
<dbReference type="Proteomes" id="UP000281547">
    <property type="component" value="Unassembled WGS sequence"/>
</dbReference>
<dbReference type="InterPro" id="IPR013154">
    <property type="entry name" value="ADH-like_N"/>
</dbReference>
<dbReference type="Gene3D" id="3.90.180.10">
    <property type="entry name" value="Medium-chain alcohol dehydrogenases, catalytic domain"/>
    <property type="match status" value="1"/>
</dbReference>
<keyword evidence="3" id="KW-0560">Oxidoreductase</keyword>
<dbReference type="GO" id="GO:0008270">
    <property type="term" value="F:zinc ion binding"/>
    <property type="evidence" value="ECO:0007669"/>
    <property type="project" value="InterPro"/>
</dbReference>
<gene>
    <name evidence="6" type="ORF">EMQ25_14235</name>
</gene>
<evidence type="ECO:0000256" key="2">
    <source>
        <dbReference type="ARBA" id="ARBA00022833"/>
    </source>
</evidence>
<dbReference type="Pfam" id="PF08240">
    <property type="entry name" value="ADH_N"/>
    <property type="match status" value="1"/>
</dbReference>
<evidence type="ECO:0000256" key="4">
    <source>
        <dbReference type="RuleBase" id="RU361277"/>
    </source>
</evidence>
<dbReference type="CDD" id="cd08234">
    <property type="entry name" value="threonine_DH_like"/>
    <property type="match status" value="1"/>
</dbReference>
<dbReference type="Gene3D" id="3.40.50.720">
    <property type="entry name" value="NAD(P)-binding Rossmann-like Domain"/>
    <property type="match status" value="1"/>
</dbReference>
<dbReference type="InterPro" id="IPR036291">
    <property type="entry name" value="NAD(P)-bd_dom_sf"/>
</dbReference>
<sequence>MKAVRKLATNRLELVEVATPRPGPGDLLVRVEACGVCGSDRHMLAGEYPTAVPVTLGHEFCGTVEEVGAGVTRFSPGMRITGDPNIACGHCPACRLGRVNLCENLVAIGVQRDGGFAQYVLVPEGQAYGLAASMPAIHGAFIEPLACCLHGLDVARIVPGQSVAVLGGGVIGMLMVQLARLAGAAVIVLVTRQAERRTLALEIGATHTIDPSAHDAVAALRALSPGGVDVVLECAGVPETFSGGVAMARSGGVVVVFGVTPQGVQVPVMPFDILVREIRIEGAYLNPHTHGRASAMIEAGTLEIDRLVSRTIGLDALPDALAAPPPRGEIKTVVLPWG</sequence>
<name>A0A433X5F9_9HYPH</name>
<dbReference type="InterPro" id="IPR050129">
    <property type="entry name" value="Zn_alcohol_dh"/>
</dbReference>
<protein>
    <submittedName>
        <fullName evidence="6">Iditol 2-dehydrogenase</fullName>
    </submittedName>
</protein>
<dbReference type="InterPro" id="IPR020843">
    <property type="entry name" value="ER"/>
</dbReference>
<organism evidence="6 7">
    <name type="scientific">Arsenicitalea aurantiaca</name>
    <dbReference type="NCBI Taxonomy" id="1783274"/>
    <lineage>
        <taxon>Bacteria</taxon>
        <taxon>Pseudomonadati</taxon>
        <taxon>Pseudomonadota</taxon>
        <taxon>Alphaproteobacteria</taxon>
        <taxon>Hyphomicrobiales</taxon>
        <taxon>Devosiaceae</taxon>
        <taxon>Arsenicitalea</taxon>
    </lineage>
</organism>
<evidence type="ECO:0000256" key="3">
    <source>
        <dbReference type="ARBA" id="ARBA00023002"/>
    </source>
</evidence>
<evidence type="ECO:0000259" key="5">
    <source>
        <dbReference type="SMART" id="SM00829"/>
    </source>
</evidence>
<comment type="caution">
    <text evidence="6">The sequence shown here is derived from an EMBL/GenBank/DDBJ whole genome shotgun (WGS) entry which is preliminary data.</text>
</comment>
<dbReference type="GO" id="GO:0016616">
    <property type="term" value="F:oxidoreductase activity, acting on the CH-OH group of donors, NAD or NADP as acceptor"/>
    <property type="evidence" value="ECO:0007669"/>
    <property type="project" value="UniProtKB-ARBA"/>
</dbReference>